<evidence type="ECO:0000256" key="4">
    <source>
        <dbReference type="ARBA" id="ARBA00022692"/>
    </source>
</evidence>
<dbReference type="CDD" id="cd17321">
    <property type="entry name" value="MFS_MMR_MDR_like"/>
    <property type="match status" value="1"/>
</dbReference>
<feature type="transmembrane region" description="Helical" evidence="7">
    <location>
        <begin position="163"/>
        <end position="187"/>
    </location>
</feature>
<dbReference type="PROSITE" id="PS50850">
    <property type="entry name" value="MFS"/>
    <property type="match status" value="1"/>
</dbReference>
<evidence type="ECO:0000256" key="3">
    <source>
        <dbReference type="ARBA" id="ARBA00022475"/>
    </source>
</evidence>
<evidence type="ECO:0000256" key="1">
    <source>
        <dbReference type="ARBA" id="ARBA00004651"/>
    </source>
</evidence>
<accession>A0A7W5VD69</accession>
<dbReference type="RefSeq" id="WP_183644905.1">
    <property type="nucleotide sequence ID" value="NZ_JACIBV010000001.1"/>
</dbReference>
<dbReference type="Gene3D" id="1.20.1250.20">
    <property type="entry name" value="MFS general substrate transporter like domains"/>
    <property type="match status" value="1"/>
</dbReference>
<keyword evidence="4 7" id="KW-0812">Transmembrane</keyword>
<feature type="transmembrane region" description="Helical" evidence="7">
    <location>
        <begin position="50"/>
        <end position="67"/>
    </location>
</feature>
<organism evidence="9 10">
    <name type="scientific">Nonomuraea dietziae</name>
    <dbReference type="NCBI Taxonomy" id="65515"/>
    <lineage>
        <taxon>Bacteria</taxon>
        <taxon>Bacillati</taxon>
        <taxon>Actinomycetota</taxon>
        <taxon>Actinomycetes</taxon>
        <taxon>Streptosporangiales</taxon>
        <taxon>Streptosporangiaceae</taxon>
        <taxon>Nonomuraea</taxon>
    </lineage>
</organism>
<keyword evidence="10" id="KW-1185">Reference proteome</keyword>
<dbReference type="InterPro" id="IPR020846">
    <property type="entry name" value="MFS_dom"/>
</dbReference>
<sequence length="515" mass="52711">MSSKRAGSREWTGLAVLALPTLLLSLDQSVLFLALPPLAETLRPSGTQTLWIMDVYGFMMAGFLVTMGTLGDRIGRRRLLMIGAVGVGVTSLLAAYSTSAEMLIVSRALLGVAAATLMPSTLALISNMFQDPGQRGRAIALWAGCFMAGTALGPVVGGVLLEFFWWGSVFLLGVPVMLVLLVTAPFLLPEYRDPTAGRLDLFSVALSLAAVLPFVYGLKEITRYGWQPLPILTALAGLAVGAVFVARQRGLAHPVLDVRLFRSPAFTASLLISTLIMVAMSGSYLFVTGFLQMVEGLSPARAGLWMVPSAIASIVSAQLAPTLARRFSMGTVIGAGLAVAAAGYVVIAFAGPVGGLPLLVTGFVVSFFGTGPIGALGTHLVVSSAPPEQGGSAASLQETSGHLGVAAGIAALGSLGAAVYREKVVIPAGASFDAARDNLEGALALAGLLPAEVLAAARAAYTSGLNTVAVVCAVFAAAAALVAITALRRVGAGGVALERERPLEPSGAVRRGSAG</sequence>
<feature type="transmembrane region" description="Helical" evidence="7">
    <location>
        <begin position="356"/>
        <end position="382"/>
    </location>
</feature>
<feature type="transmembrane region" description="Helical" evidence="7">
    <location>
        <begin position="199"/>
        <end position="218"/>
    </location>
</feature>
<feature type="transmembrane region" description="Helical" evidence="7">
    <location>
        <begin position="332"/>
        <end position="350"/>
    </location>
</feature>
<evidence type="ECO:0000256" key="2">
    <source>
        <dbReference type="ARBA" id="ARBA00022448"/>
    </source>
</evidence>
<dbReference type="InterPro" id="IPR011701">
    <property type="entry name" value="MFS"/>
</dbReference>
<proteinExistence type="predicted"/>
<evidence type="ECO:0000256" key="6">
    <source>
        <dbReference type="ARBA" id="ARBA00023136"/>
    </source>
</evidence>
<name>A0A7W5VD69_9ACTN</name>
<dbReference type="SUPFAM" id="SSF103473">
    <property type="entry name" value="MFS general substrate transporter"/>
    <property type="match status" value="1"/>
</dbReference>
<dbReference type="EMBL" id="JACIBV010000001">
    <property type="protein sequence ID" value="MBB3725492.1"/>
    <property type="molecule type" value="Genomic_DNA"/>
</dbReference>
<dbReference type="GO" id="GO:0022857">
    <property type="term" value="F:transmembrane transporter activity"/>
    <property type="evidence" value="ECO:0007669"/>
    <property type="project" value="InterPro"/>
</dbReference>
<dbReference type="PANTHER" id="PTHR42718:SF47">
    <property type="entry name" value="METHYL VIOLOGEN RESISTANCE PROTEIN SMVA"/>
    <property type="match status" value="1"/>
</dbReference>
<feature type="transmembrane region" description="Helical" evidence="7">
    <location>
        <begin position="138"/>
        <end position="157"/>
    </location>
</feature>
<keyword evidence="3" id="KW-1003">Cell membrane</keyword>
<dbReference type="GeneID" id="95387915"/>
<evidence type="ECO:0000256" key="7">
    <source>
        <dbReference type="SAM" id="Phobius"/>
    </source>
</evidence>
<dbReference type="GO" id="GO:0005886">
    <property type="term" value="C:plasma membrane"/>
    <property type="evidence" value="ECO:0007669"/>
    <property type="project" value="UniProtKB-SubCell"/>
</dbReference>
<dbReference type="Proteomes" id="UP000579945">
    <property type="component" value="Unassembled WGS sequence"/>
</dbReference>
<feature type="transmembrane region" description="Helical" evidence="7">
    <location>
        <begin position="266"/>
        <end position="290"/>
    </location>
</feature>
<evidence type="ECO:0000313" key="9">
    <source>
        <dbReference type="EMBL" id="MBB3725492.1"/>
    </source>
</evidence>
<comment type="caution">
    <text evidence="9">The sequence shown here is derived from an EMBL/GenBank/DDBJ whole genome shotgun (WGS) entry which is preliminary data.</text>
</comment>
<feature type="transmembrane region" description="Helical" evidence="7">
    <location>
        <begin position="224"/>
        <end position="245"/>
    </location>
</feature>
<dbReference type="AlphaFoldDB" id="A0A7W5VD69"/>
<dbReference type="InterPro" id="IPR036259">
    <property type="entry name" value="MFS_trans_sf"/>
</dbReference>
<keyword evidence="6 7" id="KW-0472">Membrane</keyword>
<protein>
    <submittedName>
        <fullName evidence="9">DHA2 family multidrug resistance protein-like MFS transporter</fullName>
    </submittedName>
</protein>
<keyword evidence="2" id="KW-0813">Transport</keyword>
<feature type="transmembrane region" description="Helical" evidence="7">
    <location>
        <begin position="79"/>
        <end position="98"/>
    </location>
</feature>
<keyword evidence="5 7" id="KW-1133">Transmembrane helix</keyword>
<evidence type="ECO:0000313" key="10">
    <source>
        <dbReference type="Proteomes" id="UP000579945"/>
    </source>
</evidence>
<reference evidence="9 10" key="1">
    <citation type="submission" date="2020-08" db="EMBL/GenBank/DDBJ databases">
        <title>Sequencing the genomes of 1000 actinobacteria strains.</title>
        <authorList>
            <person name="Klenk H.-P."/>
        </authorList>
    </citation>
    <scope>NUCLEOTIDE SEQUENCE [LARGE SCALE GENOMIC DNA]</scope>
    <source>
        <strain evidence="9 10">DSM 44320</strain>
    </source>
</reference>
<evidence type="ECO:0000256" key="5">
    <source>
        <dbReference type="ARBA" id="ARBA00022989"/>
    </source>
</evidence>
<gene>
    <name evidence="9" type="ORF">FHR33_001352</name>
</gene>
<comment type="subcellular location">
    <subcellularLocation>
        <location evidence="1">Cell membrane</location>
        <topology evidence="1">Multi-pass membrane protein</topology>
    </subcellularLocation>
</comment>
<feature type="transmembrane region" description="Helical" evidence="7">
    <location>
        <begin position="468"/>
        <end position="487"/>
    </location>
</feature>
<feature type="domain" description="Major facilitator superfamily (MFS) profile" evidence="8">
    <location>
        <begin position="13"/>
        <end position="491"/>
    </location>
</feature>
<dbReference type="PANTHER" id="PTHR42718">
    <property type="entry name" value="MAJOR FACILITATOR SUPERFAMILY MULTIDRUG TRANSPORTER MFSC"/>
    <property type="match status" value="1"/>
</dbReference>
<feature type="transmembrane region" description="Helical" evidence="7">
    <location>
        <begin position="104"/>
        <end position="126"/>
    </location>
</feature>
<feature type="transmembrane region" description="Helical" evidence="7">
    <location>
        <begin position="302"/>
        <end position="320"/>
    </location>
</feature>
<evidence type="ECO:0000259" key="8">
    <source>
        <dbReference type="PROSITE" id="PS50850"/>
    </source>
</evidence>
<dbReference type="Pfam" id="PF07690">
    <property type="entry name" value="MFS_1"/>
    <property type="match status" value="1"/>
</dbReference>